<keyword evidence="8" id="KW-0460">Magnesium</keyword>
<name>A0A815IAT7_9BILA</name>
<evidence type="ECO:0000256" key="4">
    <source>
        <dbReference type="ARBA" id="ARBA00022694"/>
    </source>
</evidence>
<dbReference type="GO" id="GO:0000049">
    <property type="term" value="F:tRNA binding"/>
    <property type="evidence" value="ECO:0007669"/>
    <property type="project" value="TreeGrafter"/>
</dbReference>
<dbReference type="Gene3D" id="1.10.3090.10">
    <property type="entry name" value="cca-adding enzyme, domain 2"/>
    <property type="match status" value="1"/>
</dbReference>
<keyword evidence="4" id="KW-0819">tRNA processing</keyword>
<dbReference type="EMBL" id="CAJNOM010000586">
    <property type="protein sequence ID" value="CAF1511889.1"/>
    <property type="molecule type" value="Genomic_DNA"/>
</dbReference>
<evidence type="ECO:0000313" key="13">
    <source>
        <dbReference type="EMBL" id="CAF1365884.1"/>
    </source>
</evidence>
<dbReference type="OrthoDB" id="445712at2759"/>
<dbReference type="GO" id="GO:0046872">
    <property type="term" value="F:metal ion binding"/>
    <property type="evidence" value="ECO:0007669"/>
    <property type="project" value="UniProtKB-KW"/>
</dbReference>
<dbReference type="PANTHER" id="PTHR46173:SF1">
    <property type="entry name" value="CCA TRNA NUCLEOTIDYLTRANSFERASE 1, MITOCHONDRIAL"/>
    <property type="match status" value="1"/>
</dbReference>
<evidence type="ECO:0000256" key="8">
    <source>
        <dbReference type="ARBA" id="ARBA00022842"/>
    </source>
</evidence>
<evidence type="ECO:0000313" key="15">
    <source>
        <dbReference type="EMBL" id="CAF3793335.1"/>
    </source>
</evidence>
<dbReference type="Proteomes" id="UP000663881">
    <property type="component" value="Unassembled WGS sequence"/>
</dbReference>
<evidence type="ECO:0000256" key="5">
    <source>
        <dbReference type="ARBA" id="ARBA00022695"/>
    </source>
</evidence>
<evidence type="ECO:0000313" key="17">
    <source>
        <dbReference type="Proteomes" id="UP000663891"/>
    </source>
</evidence>
<comment type="caution">
    <text evidence="13">The sequence shown here is derived from an EMBL/GenBank/DDBJ whole genome shotgun (WGS) entry which is preliminary data.</text>
</comment>
<evidence type="ECO:0000313" key="14">
    <source>
        <dbReference type="EMBL" id="CAF1511889.1"/>
    </source>
</evidence>
<dbReference type="GO" id="GO:0005739">
    <property type="term" value="C:mitochondrion"/>
    <property type="evidence" value="ECO:0007669"/>
    <property type="project" value="TreeGrafter"/>
</dbReference>
<comment type="similarity">
    <text evidence="2 9">Belongs to the tRNA nucleotidyltransferase/poly(A) polymerase family.</text>
</comment>
<dbReference type="InterPro" id="IPR050264">
    <property type="entry name" value="Bact_CCA-adding_enz_type3_sf"/>
</dbReference>
<protein>
    <submittedName>
        <fullName evidence="13">Uncharacterized protein</fullName>
    </submittedName>
</protein>
<keyword evidence="3 9" id="KW-0808">Transferase</keyword>
<keyword evidence="7" id="KW-0547">Nucleotide-binding</keyword>
<keyword evidence="16" id="KW-1185">Reference proteome</keyword>
<comment type="cofactor">
    <cofactor evidence="1">
        <name>Mg(2+)</name>
        <dbReference type="ChEBI" id="CHEBI:18420"/>
    </cofactor>
</comment>
<evidence type="ECO:0000313" key="12">
    <source>
        <dbReference type="EMBL" id="CAF0888341.1"/>
    </source>
</evidence>
<evidence type="ECO:0000313" key="16">
    <source>
        <dbReference type="Proteomes" id="UP000663832"/>
    </source>
</evidence>
<dbReference type="AlphaFoldDB" id="A0A815IAT7"/>
<accession>A0A815IAT7</accession>
<dbReference type="GO" id="GO:1990180">
    <property type="term" value="P:mitochondrial tRNA 3'-end processing"/>
    <property type="evidence" value="ECO:0007669"/>
    <property type="project" value="TreeGrafter"/>
</dbReference>
<keyword evidence="6" id="KW-0479">Metal-binding</keyword>
<dbReference type="PANTHER" id="PTHR46173">
    <property type="entry name" value="CCA TRNA NUCLEOTIDYLTRANSFERASE 1, MITOCHONDRIAL"/>
    <property type="match status" value="1"/>
</dbReference>
<dbReference type="GO" id="GO:0000166">
    <property type="term" value="F:nucleotide binding"/>
    <property type="evidence" value="ECO:0007669"/>
    <property type="project" value="UniProtKB-KW"/>
</dbReference>
<evidence type="ECO:0000259" key="11">
    <source>
        <dbReference type="Pfam" id="PF12627"/>
    </source>
</evidence>
<evidence type="ECO:0000256" key="7">
    <source>
        <dbReference type="ARBA" id="ARBA00022741"/>
    </source>
</evidence>
<dbReference type="InterPro" id="IPR032828">
    <property type="entry name" value="PolyA_RNA-bd"/>
</dbReference>
<dbReference type="EMBL" id="CAJNON010000734">
    <property type="protein sequence ID" value="CAF1365884.1"/>
    <property type="molecule type" value="Genomic_DNA"/>
</dbReference>
<evidence type="ECO:0000259" key="10">
    <source>
        <dbReference type="Pfam" id="PF01743"/>
    </source>
</evidence>
<dbReference type="Pfam" id="PF01743">
    <property type="entry name" value="PolyA_pol"/>
    <property type="match status" value="1"/>
</dbReference>
<keyword evidence="5" id="KW-0548">Nucleotidyltransferase</keyword>
<dbReference type="Gene3D" id="3.30.460.10">
    <property type="entry name" value="Beta Polymerase, domain 2"/>
    <property type="match status" value="1"/>
</dbReference>
<reference evidence="13" key="1">
    <citation type="submission" date="2021-02" db="EMBL/GenBank/DDBJ databases">
        <authorList>
            <person name="Nowell W R."/>
        </authorList>
    </citation>
    <scope>NUCLEOTIDE SEQUENCE</scope>
</reference>
<dbReference type="SUPFAM" id="SSF81301">
    <property type="entry name" value="Nucleotidyltransferase"/>
    <property type="match status" value="1"/>
</dbReference>
<dbReference type="InterPro" id="IPR043519">
    <property type="entry name" value="NT_sf"/>
</dbReference>
<dbReference type="Proteomes" id="UP000663832">
    <property type="component" value="Unassembled WGS sequence"/>
</dbReference>
<evidence type="ECO:0000256" key="9">
    <source>
        <dbReference type="RuleBase" id="RU003953"/>
    </source>
</evidence>
<proteinExistence type="inferred from homology"/>
<dbReference type="EMBL" id="CAJNOI010000033">
    <property type="protein sequence ID" value="CAF0888341.1"/>
    <property type="molecule type" value="Genomic_DNA"/>
</dbReference>
<organism evidence="13 17">
    <name type="scientific">Adineta steineri</name>
    <dbReference type="NCBI Taxonomy" id="433720"/>
    <lineage>
        <taxon>Eukaryota</taxon>
        <taxon>Metazoa</taxon>
        <taxon>Spiralia</taxon>
        <taxon>Gnathifera</taxon>
        <taxon>Rotifera</taxon>
        <taxon>Eurotatoria</taxon>
        <taxon>Bdelloidea</taxon>
        <taxon>Adinetida</taxon>
        <taxon>Adinetidae</taxon>
        <taxon>Adineta</taxon>
    </lineage>
</organism>
<keyword evidence="9" id="KW-0694">RNA-binding</keyword>
<dbReference type="CDD" id="cd05398">
    <property type="entry name" value="NT_ClassII-CCAase"/>
    <property type="match status" value="1"/>
</dbReference>
<dbReference type="InterPro" id="IPR002646">
    <property type="entry name" value="PolA_pol_head_dom"/>
</dbReference>
<dbReference type="GO" id="GO:0016779">
    <property type="term" value="F:nucleotidyltransferase activity"/>
    <property type="evidence" value="ECO:0007669"/>
    <property type="project" value="UniProtKB-KW"/>
</dbReference>
<evidence type="ECO:0000256" key="3">
    <source>
        <dbReference type="ARBA" id="ARBA00022679"/>
    </source>
</evidence>
<evidence type="ECO:0000256" key="6">
    <source>
        <dbReference type="ARBA" id="ARBA00022723"/>
    </source>
</evidence>
<dbReference type="Proteomes" id="UP000663891">
    <property type="component" value="Unassembled WGS sequence"/>
</dbReference>
<sequence length="502" mass="58652">MVICFHYNRLFLFKPIFAHLISSLKYYSRTPTVVRYRAQSKKLITQKIDTPEYRTLLTPSLLKLAELFKANKYELRVAGGAVRDILMGIHPHDIDFATTATPEQVKRMLIDANIRLINSNGEKHGTITARIDDKENFEVTTLRVDVITDGRHAVVEYTQDWQLDASRRDLTINALFLDLEGTVYDYFDGIDDLKYSRIRFVGDPVERIREDYLRILRYFRFFGRLANENASHDKETLEAIRQNANGLRHISGERLWVELKRIAEGRNAGPVLKIMLEQDIGQYLGIPSNADLNQLEDHWRKCHRAHPHALTILTKLFRNMDELVKFEQRMKYSNECRRLSQLLVVYRDEIFLLNSSSIDPLKPYKDLLVDLYLFDPNIKEKIIELLKYQYYLNEIQQLIDWPLPHFPISAGMLALKGIKQGGNYKIILHELRQAWKQSNFKATEHQLLEETLPIILKNLKTRETLPSNHEKTIVNPPAFALPKRRKHKESTSDILTTVTSRK</sequence>
<dbReference type="Pfam" id="PF12627">
    <property type="entry name" value="PolyA_pol_RNAbd"/>
    <property type="match status" value="1"/>
</dbReference>
<gene>
    <name evidence="12" type="ORF">BJG266_LOCUS9808</name>
    <name evidence="15" type="ORF">OKA104_LOCUS18041</name>
    <name evidence="14" type="ORF">QVE165_LOCUS44181</name>
    <name evidence="13" type="ORF">VCS650_LOCUS34579</name>
</gene>
<dbReference type="GO" id="GO:0001680">
    <property type="term" value="P:tRNA 3'-terminal CCA addition"/>
    <property type="evidence" value="ECO:0007669"/>
    <property type="project" value="TreeGrafter"/>
</dbReference>
<evidence type="ECO:0000256" key="1">
    <source>
        <dbReference type="ARBA" id="ARBA00001946"/>
    </source>
</evidence>
<feature type="domain" description="Poly A polymerase head" evidence="10">
    <location>
        <begin position="75"/>
        <end position="199"/>
    </location>
</feature>
<dbReference type="SUPFAM" id="SSF81891">
    <property type="entry name" value="Poly A polymerase C-terminal region-like"/>
    <property type="match status" value="1"/>
</dbReference>
<evidence type="ECO:0000256" key="2">
    <source>
        <dbReference type="ARBA" id="ARBA00007265"/>
    </source>
</evidence>
<dbReference type="EMBL" id="CAJOAY010001101">
    <property type="protein sequence ID" value="CAF3793335.1"/>
    <property type="molecule type" value="Genomic_DNA"/>
</dbReference>
<dbReference type="Proteomes" id="UP000663877">
    <property type="component" value="Unassembled WGS sequence"/>
</dbReference>
<feature type="domain" description="tRNA nucleotidyltransferase/poly(A) polymerase RNA and SrmB- binding" evidence="11">
    <location>
        <begin position="233"/>
        <end position="284"/>
    </location>
</feature>